<evidence type="ECO:0000256" key="1">
    <source>
        <dbReference type="ARBA" id="ARBA00004123"/>
    </source>
</evidence>
<dbReference type="PANTHER" id="PTHR34269:SF18">
    <property type="entry name" value="TF-B3 DOMAIN-CONTAINING PROTEIN"/>
    <property type="match status" value="1"/>
</dbReference>
<keyword evidence="5" id="KW-0539">Nucleus</keyword>
<organism evidence="7 8">
    <name type="scientific">Microthlaspi erraticum</name>
    <dbReference type="NCBI Taxonomy" id="1685480"/>
    <lineage>
        <taxon>Eukaryota</taxon>
        <taxon>Viridiplantae</taxon>
        <taxon>Streptophyta</taxon>
        <taxon>Embryophyta</taxon>
        <taxon>Tracheophyta</taxon>
        <taxon>Spermatophyta</taxon>
        <taxon>Magnoliopsida</taxon>
        <taxon>eudicotyledons</taxon>
        <taxon>Gunneridae</taxon>
        <taxon>Pentapetalae</taxon>
        <taxon>rosids</taxon>
        <taxon>malvids</taxon>
        <taxon>Brassicales</taxon>
        <taxon>Brassicaceae</taxon>
        <taxon>Coluteocarpeae</taxon>
        <taxon>Microthlaspi</taxon>
    </lineage>
</organism>
<feature type="compositionally biased region" description="Polar residues" evidence="6">
    <location>
        <begin position="29"/>
        <end position="38"/>
    </location>
</feature>
<dbReference type="InterPro" id="IPR003340">
    <property type="entry name" value="B3_DNA-bd"/>
</dbReference>
<accession>A0A6D2J479</accession>
<keyword evidence="8" id="KW-1185">Reference proteome</keyword>
<dbReference type="AlphaFoldDB" id="A0A6D2J479"/>
<dbReference type="SUPFAM" id="SSF101936">
    <property type="entry name" value="DNA-binding pseudobarrel domain"/>
    <property type="match status" value="1"/>
</dbReference>
<evidence type="ECO:0000313" key="7">
    <source>
        <dbReference type="EMBL" id="CAA7037832.1"/>
    </source>
</evidence>
<protein>
    <recommendedName>
        <fullName evidence="9">TF-B3 domain-containing protein</fullName>
    </recommendedName>
</protein>
<sequence>MNERDPRSVKVTKRVTFREPIACIMGESPVSTELSMSDETGPCKDPNKRQKSSNDPEASLGPKEESKIEQMRVISNEEKEEEERYGVSTELTLFTDPWTIKKALTPNDLDYLNSLSLNASTVESHIMRFLHENDQRKVHGSGLVVNVYDHDTHSMHKLLLKKWSTDQTYALYNGWRMGFVRRRSLKDGDEIGMYWDRSDSNLHFRVLSRAPTFQ</sequence>
<dbReference type="CDD" id="cd10017">
    <property type="entry name" value="B3_DNA"/>
    <property type="match status" value="1"/>
</dbReference>
<gene>
    <name evidence="7" type="ORF">MERR_LOCUS25067</name>
</gene>
<feature type="region of interest" description="Disordered" evidence="6">
    <location>
        <begin position="26"/>
        <end position="69"/>
    </location>
</feature>
<proteinExistence type="predicted"/>
<evidence type="ECO:0000256" key="4">
    <source>
        <dbReference type="ARBA" id="ARBA00023163"/>
    </source>
</evidence>
<dbReference type="GO" id="GO:0003677">
    <property type="term" value="F:DNA binding"/>
    <property type="evidence" value="ECO:0007669"/>
    <property type="project" value="UniProtKB-KW"/>
</dbReference>
<dbReference type="PANTHER" id="PTHR34269">
    <property type="entry name" value="TRANSCRIPTION FACTOR B3-DOMAIN FAMILY-RELATED"/>
    <property type="match status" value="1"/>
</dbReference>
<evidence type="ECO:0000256" key="5">
    <source>
        <dbReference type="ARBA" id="ARBA00023242"/>
    </source>
</evidence>
<dbReference type="InterPro" id="IPR051442">
    <property type="entry name" value="B3_domain"/>
</dbReference>
<evidence type="ECO:0000313" key="8">
    <source>
        <dbReference type="Proteomes" id="UP000467841"/>
    </source>
</evidence>
<evidence type="ECO:0008006" key="9">
    <source>
        <dbReference type="Google" id="ProtNLM"/>
    </source>
</evidence>
<keyword evidence="2" id="KW-0805">Transcription regulation</keyword>
<dbReference type="EMBL" id="CACVBM020001183">
    <property type="protein sequence ID" value="CAA7037832.1"/>
    <property type="molecule type" value="Genomic_DNA"/>
</dbReference>
<comment type="caution">
    <text evidence="7">The sequence shown here is derived from an EMBL/GenBank/DDBJ whole genome shotgun (WGS) entry which is preliminary data.</text>
</comment>
<keyword evidence="4" id="KW-0804">Transcription</keyword>
<dbReference type="InterPro" id="IPR015300">
    <property type="entry name" value="DNA-bd_pseudobarrel_sf"/>
</dbReference>
<dbReference type="Gene3D" id="2.40.330.10">
    <property type="entry name" value="DNA-binding pseudobarrel domain"/>
    <property type="match status" value="1"/>
</dbReference>
<dbReference type="OrthoDB" id="1029092at2759"/>
<reference evidence="7" key="1">
    <citation type="submission" date="2020-01" db="EMBL/GenBank/DDBJ databases">
        <authorList>
            <person name="Mishra B."/>
        </authorList>
    </citation>
    <scope>NUCLEOTIDE SEQUENCE [LARGE SCALE GENOMIC DNA]</scope>
</reference>
<name>A0A6D2J479_9BRAS</name>
<evidence type="ECO:0000256" key="6">
    <source>
        <dbReference type="SAM" id="MobiDB-lite"/>
    </source>
</evidence>
<evidence type="ECO:0000256" key="3">
    <source>
        <dbReference type="ARBA" id="ARBA00023125"/>
    </source>
</evidence>
<keyword evidence="3" id="KW-0238">DNA-binding</keyword>
<comment type="subcellular location">
    <subcellularLocation>
        <location evidence="1">Nucleus</location>
    </subcellularLocation>
</comment>
<dbReference type="GO" id="GO:0005634">
    <property type="term" value="C:nucleus"/>
    <property type="evidence" value="ECO:0007669"/>
    <property type="project" value="UniProtKB-SubCell"/>
</dbReference>
<dbReference type="Proteomes" id="UP000467841">
    <property type="component" value="Unassembled WGS sequence"/>
</dbReference>
<feature type="compositionally biased region" description="Basic and acidic residues" evidence="6">
    <location>
        <begin position="41"/>
        <end position="54"/>
    </location>
</feature>
<evidence type="ECO:0000256" key="2">
    <source>
        <dbReference type="ARBA" id="ARBA00023015"/>
    </source>
</evidence>